<dbReference type="InterPro" id="IPR008253">
    <property type="entry name" value="Marvel"/>
</dbReference>
<evidence type="ECO:0000256" key="3">
    <source>
        <dbReference type="ARBA" id="ARBA00022989"/>
    </source>
</evidence>
<comment type="caution">
    <text evidence="7">The sequence shown here is derived from an EMBL/GenBank/DDBJ whole genome shotgun (WGS) entry which is preliminary data.</text>
</comment>
<evidence type="ECO:0000313" key="8">
    <source>
        <dbReference type="Proteomes" id="UP000799429"/>
    </source>
</evidence>
<comment type="subcellular location">
    <subcellularLocation>
        <location evidence="1">Membrane</location>
        <topology evidence="1">Multi-pass membrane protein</topology>
    </subcellularLocation>
</comment>
<dbReference type="Proteomes" id="UP000799429">
    <property type="component" value="Unassembled WGS sequence"/>
</dbReference>
<feature type="transmembrane region" description="Helical" evidence="5">
    <location>
        <begin position="118"/>
        <end position="138"/>
    </location>
</feature>
<keyword evidence="2 5" id="KW-0812">Transmembrane</keyword>
<dbReference type="OrthoDB" id="2117453at2759"/>
<dbReference type="EMBL" id="MU006093">
    <property type="protein sequence ID" value="KAF2840285.1"/>
    <property type="molecule type" value="Genomic_DNA"/>
</dbReference>
<organism evidence="7 8">
    <name type="scientific">Patellaria atrata CBS 101060</name>
    <dbReference type="NCBI Taxonomy" id="1346257"/>
    <lineage>
        <taxon>Eukaryota</taxon>
        <taxon>Fungi</taxon>
        <taxon>Dikarya</taxon>
        <taxon>Ascomycota</taxon>
        <taxon>Pezizomycotina</taxon>
        <taxon>Dothideomycetes</taxon>
        <taxon>Dothideomycetes incertae sedis</taxon>
        <taxon>Patellariales</taxon>
        <taxon>Patellariaceae</taxon>
        <taxon>Patellaria</taxon>
    </lineage>
</organism>
<keyword evidence="8" id="KW-1185">Reference proteome</keyword>
<dbReference type="PANTHER" id="PTHR37451">
    <property type="entry name" value="MARVEL DOMAIN"/>
    <property type="match status" value="1"/>
</dbReference>
<name>A0A9P4VSB8_9PEZI</name>
<evidence type="ECO:0000256" key="4">
    <source>
        <dbReference type="ARBA" id="ARBA00023136"/>
    </source>
</evidence>
<keyword evidence="4 5" id="KW-0472">Membrane</keyword>
<gene>
    <name evidence="7" type="ORF">M501DRAFT_1002605</name>
</gene>
<sequence length="164" mass="18393">MAFNFTLPLRIVQILFSVIVLGLLAYVANWWNQFWWTSSPSEINFLIFCSIWTLLALVYLIIAPWKFPVAAHKFAILGVEVVTMIFWFAGFIALAAFLGNGRECRGSVCNSARAGVAFAAFEWLLFTATTVMAVLHVYRTRNTHNNEPPAEMQVPTTTTTPKVG</sequence>
<proteinExistence type="predicted"/>
<evidence type="ECO:0000259" key="6">
    <source>
        <dbReference type="Pfam" id="PF01284"/>
    </source>
</evidence>
<accession>A0A9P4VSB8</accession>
<evidence type="ECO:0000256" key="1">
    <source>
        <dbReference type="ARBA" id="ARBA00004141"/>
    </source>
</evidence>
<evidence type="ECO:0000256" key="5">
    <source>
        <dbReference type="SAM" id="Phobius"/>
    </source>
</evidence>
<protein>
    <recommendedName>
        <fullName evidence="6">MARVEL domain-containing protein</fullName>
    </recommendedName>
</protein>
<feature type="transmembrane region" description="Helical" evidence="5">
    <location>
        <begin position="43"/>
        <end position="62"/>
    </location>
</feature>
<dbReference type="GO" id="GO:0016020">
    <property type="term" value="C:membrane"/>
    <property type="evidence" value="ECO:0007669"/>
    <property type="project" value="UniProtKB-SubCell"/>
</dbReference>
<evidence type="ECO:0000313" key="7">
    <source>
        <dbReference type="EMBL" id="KAF2840285.1"/>
    </source>
</evidence>
<reference evidence="7" key="1">
    <citation type="journal article" date="2020" name="Stud. Mycol.">
        <title>101 Dothideomycetes genomes: a test case for predicting lifestyles and emergence of pathogens.</title>
        <authorList>
            <person name="Haridas S."/>
            <person name="Albert R."/>
            <person name="Binder M."/>
            <person name="Bloem J."/>
            <person name="Labutti K."/>
            <person name="Salamov A."/>
            <person name="Andreopoulos B."/>
            <person name="Baker S."/>
            <person name="Barry K."/>
            <person name="Bills G."/>
            <person name="Bluhm B."/>
            <person name="Cannon C."/>
            <person name="Castanera R."/>
            <person name="Culley D."/>
            <person name="Daum C."/>
            <person name="Ezra D."/>
            <person name="Gonzalez J."/>
            <person name="Henrissat B."/>
            <person name="Kuo A."/>
            <person name="Liang C."/>
            <person name="Lipzen A."/>
            <person name="Lutzoni F."/>
            <person name="Magnuson J."/>
            <person name="Mondo S."/>
            <person name="Nolan M."/>
            <person name="Ohm R."/>
            <person name="Pangilinan J."/>
            <person name="Park H.-J."/>
            <person name="Ramirez L."/>
            <person name="Alfaro M."/>
            <person name="Sun H."/>
            <person name="Tritt A."/>
            <person name="Yoshinaga Y."/>
            <person name="Zwiers L.-H."/>
            <person name="Turgeon B."/>
            <person name="Goodwin S."/>
            <person name="Spatafora J."/>
            <person name="Crous P."/>
            <person name="Grigoriev I."/>
        </authorList>
    </citation>
    <scope>NUCLEOTIDE SEQUENCE</scope>
    <source>
        <strain evidence="7">CBS 101060</strain>
    </source>
</reference>
<feature type="transmembrane region" description="Helical" evidence="5">
    <location>
        <begin position="12"/>
        <end position="31"/>
    </location>
</feature>
<dbReference type="PANTHER" id="PTHR37451:SF1">
    <property type="entry name" value="MARVEL DOMAIN-CONTAINING PROTEIN"/>
    <property type="match status" value="1"/>
</dbReference>
<evidence type="ECO:0000256" key="2">
    <source>
        <dbReference type="ARBA" id="ARBA00022692"/>
    </source>
</evidence>
<feature type="transmembrane region" description="Helical" evidence="5">
    <location>
        <begin position="74"/>
        <end position="98"/>
    </location>
</feature>
<feature type="domain" description="MARVEL" evidence="6">
    <location>
        <begin position="6"/>
        <end position="131"/>
    </location>
</feature>
<dbReference type="Pfam" id="PF01284">
    <property type="entry name" value="MARVEL"/>
    <property type="match status" value="1"/>
</dbReference>
<dbReference type="AlphaFoldDB" id="A0A9P4VSB8"/>
<keyword evidence="3 5" id="KW-1133">Transmembrane helix</keyword>